<dbReference type="KEGG" id="clus:A9F13_04g03960"/>
<dbReference type="EMBL" id="LYUB02000004">
    <property type="protein sequence ID" value="OVF09876.1"/>
    <property type="molecule type" value="Genomic_DNA"/>
</dbReference>
<dbReference type="AlphaFoldDB" id="A0AA91Q1X2"/>
<dbReference type="GO" id="GO:0042147">
    <property type="term" value="P:retrograde transport, endosome to Golgi"/>
    <property type="evidence" value="ECO:0007669"/>
    <property type="project" value="InterPro"/>
</dbReference>
<keyword evidence="4" id="KW-0653">Protein transport</keyword>
<keyword evidence="3" id="KW-0813">Transport</keyword>
<dbReference type="CDD" id="cd07394">
    <property type="entry name" value="MPP_Vps29"/>
    <property type="match status" value="1"/>
</dbReference>
<dbReference type="Gene3D" id="3.60.21.10">
    <property type="match status" value="2"/>
</dbReference>
<feature type="domain" description="Calcineurin-like phosphoesterase" evidence="7">
    <location>
        <begin position="39"/>
        <end position="164"/>
    </location>
</feature>
<dbReference type="Pfam" id="PF12850">
    <property type="entry name" value="Metallophos_2"/>
    <property type="match status" value="1"/>
</dbReference>
<dbReference type="Proteomes" id="UP000195602">
    <property type="component" value="Unassembled WGS sequence"/>
</dbReference>
<organism evidence="8 9">
    <name type="scientific">Clavispora lusitaniae</name>
    <name type="common">Candida lusitaniae</name>
    <dbReference type="NCBI Taxonomy" id="36911"/>
    <lineage>
        <taxon>Eukaryota</taxon>
        <taxon>Fungi</taxon>
        <taxon>Dikarya</taxon>
        <taxon>Ascomycota</taxon>
        <taxon>Saccharomycotina</taxon>
        <taxon>Pichiomycetes</taxon>
        <taxon>Metschnikowiaceae</taxon>
        <taxon>Clavispora</taxon>
    </lineage>
</organism>
<comment type="similarity">
    <text evidence="1 5">Belongs to the VPS29 family.</text>
</comment>
<evidence type="ECO:0000256" key="4">
    <source>
        <dbReference type="ARBA" id="ARBA00022927"/>
    </source>
</evidence>
<comment type="caution">
    <text evidence="8">The sequence shown here is derived from an EMBL/GenBank/DDBJ whole genome shotgun (WGS) entry which is preliminary data.</text>
</comment>
<accession>A0AA91Q1X2</accession>
<dbReference type="GO" id="GO:0005829">
    <property type="term" value="C:cytosol"/>
    <property type="evidence" value="ECO:0007669"/>
    <property type="project" value="GOC"/>
</dbReference>
<sequence>MLTLAIGDLFIPERVINLPSKFRKLLAPNAESVPSNPKISQVLCLGNITQSRETLKFLYNLSPSFNIVRGEFDEHTILSQQLCLLTGEKDSTKALPFYKVVTADNFRIGFTNGYQIVPQNDPLSLLAFAREINVDILIWGGTHRVEAYTLDGKFFINPGSATGAFNFGWPELNDDEVEDENESVQSEKANTTSESVADKKEKEDDKKENEHETQVDDHEELDLASSIPSFCLLDTQGSRCTLYIYTHMDGNVKVDKVMYHKE</sequence>
<reference evidence="8 9" key="1">
    <citation type="submission" date="2017-04" db="EMBL/GenBank/DDBJ databases">
        <title>Draft genome of the yeast Clavispora lusitaniae type strain CBS 6936.</title>
        <authorList>
            <person name="Durrens P."/>
            <person name="Klopp C."/>
            <person name="Biteau N."/>
            <person name="Fitton-Ouhabi V."/>
            <person name="Dementhon K."/>
            <person name="Accoceberry I."/>
            <person name="Sherman D.J."/>
            <person name="Noel T."/>
        </authorList>
    </citation>
    <scope>NUCLEOTIDE SEQUENCE [LARGE SCALE GENOMIC DNA]</scope>
    <source>
        <strain evidence="8 9">CBS 6936</strain>
    </source>
</reference>
<proteinExistence type="inferred from homology"/>
<dbReference type="InterPro" id="IPR000979">
    <property type="entry name" value="Phosphodiesterase_MJ0936/Vps29"/>
</dbReference>
<evidence type="ECO:0000256" key="6">
    <source>
        <dbReference type="SAM" id="MobiDB-lite"/>
    </source>
</evidence>
<gene>
    <name evidence="8" type="ORF">A9F13_04g03960</name>
</gene>
<dbReference type="GO" id="GO:0015031">
    <property type="term" value="P:protein transport"/>
    <property type="evidence" value="ECO:0007669"/>
    <property type="project" value="UniProtKB-KW"/>
</dbReference>
<evidence type="ECO:0000256" key="5">
    <source>
        <dbReference type="RuleBase" id="RU362040"/>
    </source>
</evidence>
<evidence type="ECO:0000259" key="7">
    <source>
        <dbReference type="Pfam" id="PF12850"/>
    </source>
</evidence>
<evidence type="ECO:0000313" key="8">
    <source>
        <dbReference type="EMBL" id="OVF09876.1"/>
    </source>
</evidence>
<feature type="compositionally biased region" description="Basic and acidic residues" evidence="6">
    <location>
        <begin position="196"/>
        <end position="216"/>
    </location>
</feature>
<dbReference type="SUPFAM" id="SSF56300">
    <property type="entry name" value="Metallo-dependent phosphatases"/>
    <property type="match status" value="1"/>
</dbReference>
<protein>
    <recommendedName>
        <fullName evidence="2 5">Vacuolar protein sorting-associated protein 29</fullName>
    </recommendedName>
</protein>
<evidence type="ECO:0000313" key="9">
    <source>
        <dbReference type="Proteomes" id="UP000195602"/>
    </source>
</evidence>
<dbReference type="InterPro" id="IPR024654">
    <property type="entry name" value="Calcineurin-like_PHP_lpxH"/>
</dbReference>
<evidence type="ECO:0000256" key="3">
    <source>
        <dbReference type="ARBA" id="ARBA00022448"/>
    </source>
</evidence>
<evidence type="ECO:0000256" key="1">
    <source>
        <dbReference type="ARBA" id="ARBA00005945"/>
    </source>
</evidence>
<dbReference type="NCBIfam" id="TIGR00040">
    <property type="entry name" value="yfcE"/>
    <property type="match status" value="1"/>
</dbReference>
<dbReference type="InterPro" id="IPR029052">
    <property type="entry name" value="Metallo-depent_PP-like"/>
</dbReference>
<name>A0AA91Q1X2_CLALS</name>
<feature type="region of interest" description="Disordered" evidence="6">
    <location>
        <begin position="176"/>
        <end position="220"/>
    </location>
</feature>
<dbReference type="InterPro" id="IPR028661">
    <property type="entry name" value="Vps29"/>
</dbReference>
<evidence type="ECO:0000256" key="2">
    <source>
        <dbReference type="ARBA" id="ARBA00017767"/>
    </source>
</evidence>
<dbReference type="PANTHER" id="PTHR11124">
    <property type="entry name" value="VACUOLAR SORTING PROTEIN VPS29"/>
    <property type="match status" value="1"/>
</dbReference>
<dbReference type="GO" id="GO:0030904">
    <property type="term" value="C:retromer complex"/>
    <property type="evidence" value="ECO:0007669"/>
    <property type="project" value="InterPro"/>
</dbReference>